<name>A0ABM4VGI7_COFAR</name>
<proteinExistence type="predicted"/>
<protein>
    <submittedName>
        <fullName evidence="2 3">Uncharacterized protein</fullName>
    </submittedName>
</protein>
<organism evidence="1 3">
    <name type="scientific">Coffea arabica</name>
    <name type="common">Arabian coffee</name>
    <dbReference type="NCBI Taxonomy" id="13443"/>
    <lineage>
        <taxon>Eukaryota</taxon>
        <taxon>Viridiplantae</taxon>
        <taxon>Streptophyta</taxon>
        <taxon>Embryophyta</taxon>
        <taxon>Tracheophyta</taxon>
        <taxon>Spermatophyta</taxon>
        <taxon>Magnoliopsida</taxon>
        <taxon>eudicotyledons</taxon>
        <taxon>Gunneridae</taxon>
        <taxon>Pentapetalae</taxon>
        <taxon>asterids</taxon>
        <taxon>lamiids</taxon>
        <taxon>Gentianales</taxon>
        <taxon>Rubiaceae</taxon>
        <taxon>Ixoroideae</taxon>
        <taxon>Gardenieae complex</taxon>
        <taxon>Bertiereae - Coffeeae clade</taxon>
        <taxon>Coffeeae</taxon>
        <taxon>Coffea</taxon>
    </lineage>
</organism>
<evidence type="ECO:0000313" key="1">
    <source>
        <dbReference type="Proteomes" id="UP001652660"/>
    </source>
</evidence>
<sequence>MGRAWVGEVGYSDSKEFPSTKCFLRICLAEYQRIIYKKKLMASEKSQPEEQLVSTAVESHTSSCRKHRAENATFFEDVKDHIHDFIHASLDDHKACFKKGIQKMFGMSKVGAERSSEVEEVESFLHLSTSVCK</sequence>
<dbReference type="RefSeq" id="XP_071918648.1">
    <property type="nucleotide sequence ID" value="XM_072062547.1"/>
</dbReference>
<dbReference type="PANTHER" id="PTHR33622:SF10">
    <property type="entry name" value="MARKER FOR OXIDATIVE STRESS RESPONSE PROTEIN"/>
    <property type="match status" value="1"/>
</dbReference>
<dbReference type="RefSeq" id="XP_071918647.1">
    <property type="nucleotide sequence ID" value="XM_072062546.1"/>
</dbReference>
<evidence type="ECO:0000313" key="3">
    <source>
        <dbReference type="RefSeq" id="XP_071918648.1"/>
    </source>
</evidence>
<dbReference type="GeneID" id="140013307"/>
<reference evidence="2 3" key="1">
    <citation type="submission" date="2025-05" db="UniProtKB">
        <authorList>
            <consortium name="RefSeq"/>
        </authorList>
    </citation>
    <scope>IDENTIFICATION</scope>
    <source>
        <tissue evidence="2 3">Leaves</tissue>
    </source>
</reference>
<gene>
    <name evidence="2 3" type="primary">LOC140013307</name>
</gene>
<keyword evidence="1" id="KW-1185">Reference proteome</keyword>
<dbReference type="PANTHER" id="PTHR33622">
    <property type="entry name" value="OS03G0724500 PROTEIN"/>
    <property type="match status" value="1"/>
</dbReference>
<evidence type="ECO:0000313" key="2">
    <source>
        <dbReference type="RefSeq" id="XP_071918647.1"/>
    </source>
</evidence>
<accession>A0ABM4VGI7</accession>
<dbReference type="Proteomes" id="UP001652660">
    <property type="component" value="Chromosome 8c"/>
</dbReference>